<sequence length="39" mass="4014">MGGRQDEEQGIPNPETGVGVGASEEPNTFEPEEPGDEGA</sequence>
<proteinExistence type="predicted"/>
<evidence type="ECO:0000256" key="1">
    <source>
        <dbReference type="SAM" id="MobiDB-lite"/>
    </source>
</evidence>
<gene>
    <name evidence="2" type="ORF">GCM10023225_24650</name>
</gene>
<name>A0ABP9I1X5_9ACTN</name>
<protein>
    <submittedName>
        <fullName evidence="2">Uncharacterized protein</fullName>
    </submittedName>
</protein>
<evidence type="ECO:0000313" key="3">
    <source>
        <dbReference type="Proteomes" id="UP001501195"/>
    </source>
</evidence>
<feature type="region of interest" description="Disordered" evidence="1">
    <location>
        <begin position="1"/>
        <end position="39"/>
    </location>
</feature>
<accession>A0ABP9I1X5</accession>
<dbReference type="Proteomes" id="UP001501195">
    <property type="component" value="Unassembled WGS sequence"/>
</dbReference>
<dbReference type="EMBL" id="BAABIL010000386">
    <property type="protein sequence ID" value="GAA4984706.1"/>
    <property type="molecule type" value="Genomic_DNA"/>
</dbReference>
<keyword evidence="3" id="KW-1185">Reference proteome</keyword>
<reference evidence="3" key="1">
    <citation type="journal article" date="2019" name="Int. J. Syst. Evol. Microbiol.">
        <title>The Global Catalogue of Microorganisms (GCM) 10K type strain sequencing project: providing services to taxonomists for standard genome sequencing and annotation.</title>
        <authorList>
            <consortium name="The Broad Institute Genomics Platform"/>
            <consortium name="The Broad Institute Genome Sequencing Center for Infectious Disease"/>
            <person name="Wu L."/>
            <person name="Ma J."/>
        </authorList>
    </citation>
    <scope>NUCLEOTIDE SEQUENCE [LARGE SCALE GENOMIC DNA]</scope>
    <source>
        <strain evidence="3">JCM 18126</strain>
    </source>
</reference>
<evidence type="ECO:0000313" key="2">
    <source>
        <dbReference type="EMBL" id="GAA4984706.1"/>
    </source>
</evidence>
<comment type="caution">
    <text evidence="2">The sequence shown here is derived from an EMBL/GenBank/DDBJ whole genome shotgun (WGS) entry which is preliminary data.</text>
</comment>
<organism evidence="2 3">
    <name type="scientific">Kineococcus glutinatus</name>
    <dbReference type="NCBI Taxonomy" id="1070872"/>
    <lineage>
        <taxon>Bacteria</taxon>
        <taxon>Bacillati</taxon>
        <taxon>Actinomycetota</taxon>
        <taxon>Actinomycetes</taxon>
        <taxon>Kineosporiales</taxon>
        <taxon>Kineosporiaceae</taxon>
        <taxon>Kineococcus</taxon>
    </lineage>
</organism>
<feature type="compositionally biased region" description="Acidic residues" evidence="1">
    <location>
        <begin position="30"/>
        <end position="39"/>
    </location>
</feature>